<reference evidence="2" key="1">
    <citation type="submission" date="2021-01" db="EMBL/GenBank/DDBJ databases">
        <title>Caligus Genome Assembly.</title>
        <authorList>
            <person name="Gallardo-Escarate C."/>
        </authorList>
    </citation>
    <scope>NUCLEOTIDE SEQUENCE [LARGE SCALE GENOMIC DNA]</scope>
</reference>
<dbReference type="Proteomes" id="UP000595437">
    <property type="component" value="Chromosome 5"/>
</dbReference>
<dbReference type="InterPro" id="IPR036397">
    <property type="entry name" value="RNaseH_sf"/>
</dbReference>
<accession>A0A7T8QUC3</accession>
<evidence type="ECO:0008006" key="3">
    <source>
        <dbReference type="Google" id="ProtNLM"/>
    </source>
</evidence>
<proteinExistence type="predicted"/>
<evidence type="ECO:0000313" key="2">
    <source>
        <dbReference type="Proteomes" id="UP000595437"/>
    </source>
</evidence>
<dbReference type="Gene3D" id="3.30.420.10">
    <property type="entry name" value="Ribonuclease H-like superfamily/Ribonuclease H"/>
    <property type="match status" value="1"/>
</dbReference>
<name>A0A7T8QUC3_CALRO</name>
<evidence type="ECO:0000313" key="1">
    <source>
        <dbReference type="EMBL" id="QQP55387.1"/>
    </source>
</evidence>
<dbReference type="GO" id="GO:0003676">
    <property type="term" value="F:nucleic acid binding"/>
    <property type="evidence" value="ECO:0007669"/>
    <property type="project" value="InterPro"/>
</dbReference>
<gene>
    <name evidence="1" type="ORF">FKW44_008543</name>
</gene>
<dbReference type="EMBL" id="CP045894">
    <property type="protein sequence ID" value="QQP55387.1"/>
    <property type="molecule type" value="Genomic_DNA"/>
</dbReference>
<protein>
    <recommendedName>
        <fullName evidence="3">Transposable element Tcb2 transposase</fullName>
    </recommendedName>
</protein>
<organism evidence="1 2">
    <name type="scientific">Caligus rogercresseyi</name>
    <name type="common">Sea louse</name>
    <dbReference type="NCBI Taxonomy" id="217165"/>
    <lineage>
        <taxon>Eukaryota</taxon>
        <taxon>Metazoa</taxon>
        <taxon>Ecdysozoa</taxon>
        <taxon>Arthropoda</taxon>
        <taxon>Crustacea</taxon>
        <taxon>Multicrustacea</taxon>
        <taxon>Hexanauplia</taxon>
        <taxon>Copepoda</taxon>
        <taxon>Siphonostomatoida</taxon>
        <taxon>Caligidae</taxon>
        <taxon>Caligus</taxon>
    </lineage>
</organism>
<dbReference type="AlphaFoldDB" id="A0A7T8QUC3"/>
<dbReference type="OrthoDB" id="6400703at2759"/>
<keyword evidence="2" id="KW-1185">Reference proteome</keyword>
<sequence length="113" mass="13196">MPPYFFKPREKVDTAAYYKVLRYTVLPWLKSTYPSGNYTWIQDGAPCHTSVKVQDLCRANLADFWPTDMWPTSWRVMPARHLTQTSLTSLQQAIVEAWDNLTEEYIKKSFASV</sequence>